<reference evidence="1 2" key="2">
    <citation type="journal article" date="2017" name="Sci. Rep.">
        <title>A mobile pathogenicity chromosome in Fusarium oxysporum for infection of multiple cucurbit species.</title>
        <authorList>
            <person name="van Dam P."/>
            <person name="Fokkens L."/>
            <person name="Ayukawa Y."/>
            <person name="van der Gragt M."/>
            <person name="Ter Horst A."/>
            <person name="Brankovics B."/>
            <person name="Houterman P.M."/>
            <person name="Arie T."/>
            <person name="Rep M."/>
        </authorList>
    </citation>
    <scope>NUCLEOTIDE SEQUENCE [LARGE SCALE GENOMIC DNA]</scope>
    <source>
        <strain evidence="1 2">Forc016</strain>
    </source>
</reference>
<comment type="caution">
    <text evidence="1">The sequence shown here is derived from an EMBL/GenBank/DDBJ whole genome shotgun (WGS) entry which is preliminary data.</text>
</comment>
<sequence length="207" mass="23165">MATKANVPKAPSKTIEEFLHRHPQVRTGTAAKAELDHLHEHGDTFCVINKLYDNAILHKDYDPDSLKLIFAFAYVNDEQAMANYAEDAGEDDSVLCDCEVGREEGPDHHLHEFVRATEPDCEVHKGEEPDPGFSLIICPHRSLAHRASKISDKIQVNYTAGPSKNSATWPSPDKKPSFIDIPKVDVINADSGIRLFHARTSTMQFYK</sequence>
<gene>
    <name evidence="1" type="ORF">AU210_003817</name>
</gene>
<dbReference type="EMBL" id="MABQ02000003">
    <property type="protein sequence ID" value="PCD41260.1"/>
    <property type="molecule type" value="Genomic_DNA"/>
</dbReference>
<accession>A0A2H3HFX5</accession>
<organism evidence="1 2">
    <name type="scientific">Fusarium oxysporum f. sp. radicis-cucumerinum</name>
    <dbReference type="NCBI Taxonomy" id="327505"/>
    <lineage>
        <taxon>Eukaryota</taxon>
        <taxon>Fungi</taxon>
        <taxon>Dikarya</taxon>
        <taxon>Ascomycota</taxon>
        <taxon>Pezizomycotina</taxon>
        <taxon>Sordariomycetes</taxon>
        <taxon>Hypocreomycetidae</taxon>
        <taxon>Hypocreales</taxon>
        <taxon>Nectriaceae</taxon>
        <taxon>Fusarium</taxon>
        <taxon>Fusarium oxysporum species complex</taxon>
    </lineage>
</organism>
<dbReference type="Proteomes" id="UP000219602">
    <property type="component" value="Chromosome 4"/>
</dbReference>
<evidence type="ECO:0000313" key="1">
    <source>
        <dbReference type="EMBL" id="PCD41260.1"/>
    </source>
</evidence>
<dbReference type="AlphaFoldDB" id="A0A2H3HFX5"/>
<protein>
    <submittedName>
        <fullName evidence="1">Uncharacterized protein</fullName>
    </submittedName>
</protein>
<reference evidence="1 2" key="1">
    <citation type="journal article" date="2016" name="Environ. Microbiol.">
        <title>Effector profiles distinguish formae speciales of Fusarium oxysporum.</title>
        <authorList>
            <person name="van Dam P."/>
            <person name="Fokkens L."/>
            <person name="Schmidt S.M."/>
            <person name="Linmans J.H."/>
            <person name="Kistler H.C."/>
            <person name="Ma L.J."/>
            <person name="Rep M."/>
        </authorList>
    </citation>
    <scope>NUCLEOTIDE SEQUENCE [LARGE SCALE GENOMIC DNA]</scope>
    <source>
        <strain evidence="1 2">Forc016</strain>
    </source>
</reference>
<evidence type="ECO:0000313" key="2">
    <source>
        <dbReference type="Proteomes" id="UP000219602"/>
    </source>
</evidence>
<proteinExistence type="predicted"/>
<name>A0A2H3HFX5_FUSOX</name>